<reference evidence="1" key="2">
    <citation type="submission" date="2020-09" db="EMBL/GenBank/DDBJ databases">
        <authorList>
            <person name="Sun Q."/>
            <person name="Zhou Y."/>
        </authorList>
    </citation>
    <scope>NUCLEOTIDE SEQUENCE</scope>
    <source>
        <strain evidence="1">CGMCC 4.7679</strain>
    </source>
</reference>
<protein>
    <submittedName>
        <fullName evidence="1">Uncharacterized protein</fullName>
    </submittedName>
</protein>
<gene>
    <name evidence="1" type="ORF">GCM10017566_12260</name>
</gene>
<accession>A0A8H9IWX7</accession>
<proteinExistence type="predicted"/>
<evidence type="ECO:0000313" key="1">
    <source>
        <dbReference type="EMBL" id="GHF40437.1"/>
    </source>
</evidence>
<organism evidence="1 2">
    <name type="scientific">Amycolatopsis bartoniae</name>
    <dbReference type="NCBI Taxonomy" id="941986"/>
    <lineage>
        <taxon>Bacteria</taxon>
        <taxon>Bacillati</taxon>
        <taxon>Actinomycetota</taxon>
        <taxon>Actinomycetes</taxon>
        <taxon>Pseudonocardiales</taxon>
        <taxon>Pseudonocardiaceae</taxon>
        <taxon>Amycolatopsis</taxon>
    </lineage>
</organism>
<name>A0A8H9IWX7_9PSEU</name>
<sequence length="315" mass="35200">MQFEVPDLVADLRALRRGYGVEAAEIKIGNALGTVCGVLESDGPHARRQKVAETLTALVGKLPEDLRFIAEQTFGLNGAADVRYERRLARVEERIDRNVRTVKRRVDETLRRVAELALDGERPDRGNSPWHTAQLRVRLVFGPDAVEVFEVRRIVSHQPGLAEVAHSVTVDPVPGRAVVPQPGELGIDLIDGGTLAEPSMLAANRIGYRLLLPRPLDPGEEHEFSYRITNKGTFAPRYVCTPKYPCDNFKLTVRFGPHRIPERIWLLRDEMPLALNDLQPRREELRPDAAGEVTAEFSGLVPNRSYGIGWSAPEE</sequence>
<comment type="caution">
    <text evidence="1">The sequence shown here is derived from an EMBL/GenBank/DDBJ whole genome shotgun (WGS) entry which is preliminary data.</text>
</comment>
<keyword evidence="2" id="KW-1185">Reference proteome</keyword>
<dbReference type="EMBL" id="BNAV01000001">
    <property type="protein sequence ID" value="GHF40437.1"/>
    <property type="molecule type" value="Genomic_DNA"/>
</dbReference>
<dbReference type="RefSeq" id="WP_145934889.1">
    <property type="nucleotide sequence ID" value="NZ_BNAV01000001.1"/>
</dbReference>
<dbReference type="OrthoDB" id="3805675at2"/>
<dbReference type="AlphaFoldDB" id="A0A8H9IWX7"/>
<evidence type="ECO:0000313" key="2">
    <source>
        <dbReference type="Proteomes" id="UP000658656"/>
    </source>
</evidence>
<reference evidence="1" key="1">
    <citation type="journal article" date="2014" name="Int. J. Syst. Evol. Microbiol.">
        <title>Complete genome sequence of Corynebacterium casei LMG S-19264T (=DSM 44701T), isolated from a smear-ripened cheese.</title>
        <authorList>
            <consortium name="US DOE Joint Genome Institute (JGI-PGF)"/>
            <person name="Walter F."/>
            <person name="Albersmeier A."/>
            <person name="Kalinowski J."/>
            <person name="Ruckert C."/>
        </authorList>
    </citation>
    <scope>NUCLEOTIDE SEQUENCE</scope>
    <source>
        <strain evidence="1">CGMCC 4.7679</strain>
    </source>
</reference>
<dbReference type="Proteomes" id="UP000658656">
    <property type="component" value="Unassembled WGS sequence"/>
</dbReference>